<dbReference type="Pfam" id="PF17935">
    <property type="entry name" value="TetR_C_27"/>
    <property type="match status" value="1"/>
</dbReference>
<evidence type="ECO:0000313" key="9">
    <source>
        <dbReference type="Proteomes" id="UP000030300"/>
    </source>
</evidence>
<accession>A0A0A1DPN3</accession>
<keyword evidence="1" id="KW-0678">Repressor</keyword>
<dbReference type="RefSeq" id="WP_038680866.1">
    <property type="nucleotide sequence ID" value="NZ_BJMC01000010.1"/>
</dbReference>
<dbReference type="SUPFAM" id="SSF48498">
    <property type="entry name" value="Tetracyclin repressor-like, C-terminal domain"/>
    <property type="match status" value="1"/>
</dbReference>
<feature type="domain" description="HTH tetR-type" evidence="6">
    <location>
        <begin position="14"/>
        <end position="74"/>
    </location>
</feature>
<evidence type="ECO:0000313" key="7">
    <source>
        <dbReference type="EMBL" id="AIY18537.1"/>
    </source>
</evidence>
<feature type="DNA-binding region" description="H-T-H motif" evidence="5">
    <location>
        <begin position="37"/>
        <end position="56"/>
    </location>
</feature>
<dbReference type="InterPro" id="IPR001647">
    <property type="entry name" value="HTH_TetR"/>
</dbReference>
<evidence type="ECO:0000313" key="8">
    <source>
        <dbReference type="EMBL" id="KAB2811852.1"/>
    </source>
</evidence>
<evidence type="ECO:0000256" key="1">
    <source>
        <dbReference type="ARBA" id="ARBA00022491"/>
    </source>
</evidence>
<dbReference type="SUPFAM" id="SSF46689">
    <property type="entry name" value="Homeodomain-like"/>
    <property type="match status" value="1"/>
</dbReference>
<dbReference type="EMBL" id="WBVM01000001">
    <property type="protein sequence ID" value="KAB2811852.1"/>
    <property type="molecule type" value="Genomic_DNA"/>
</dbReference>
<evidence type="ECO:0000256" key="4">
    <source>
        <dbReference type="ARBA" id="ARBA00023163"/>
    </source>
</evidence>
<dbReference type="PANTHER" id="PTHR30055:SF175">
    <property type="entry name" value="HTH-TYPE TRANSCRIPTIONAL REPRESSOR KSTR2"/>
    <property type="match status" value="1"/>
</dbReference>
<keyword evidence="2" id="KW-0805">Transcription regulation</keyword>
<dbReference type="KEGG" id="psim:KR76_20470"/>
<dbReference type="GeneID" id="96611168"/>
<gene>
    <name evidence="8" type="ORF">F9L07_08400</name>
    <name evidence="7" type="ORF">KR76_20470</name>
</gene>
<dbReference type="InterPro" id="IPR041478">
    <property type="entry name" value="TetR_C_27"/>
</dbReference>
<dbReference type="InterPro" id="IPR050109">
    <property type="entry name" value="HTH-type_TetR-like_transc_reg"/>
</dbReference>
<reference evidence="7 9" key="1">
    <citation type="journal article" date="2015" name="Genome Announc.">
        <title>Complete Genome Sequence of Steroid-Transforming Nocardioides simplex VKM Ac-2033D.</title>
        <authorList>
            <person name="Shtratnikova V.Y."/>
            <person name="Schelkunov M.I."/>
            <person name="Pekov Y.A."/>
            <person name="Fokina V.V."/>
            <person name="Logacheva M.D."/>
            <person name="Sokolov S.L."/>
            <person name="Bragin E.Y."/>
            <person name="Ashapkin V.V."/>
            <person name="Donova M.V."/>
        </authorList>
    </citation>
    <scope>NUCLEOTIDE SEQUENCE [LARGE SCALE GENOMIC DNA]</scope>
    <source>
        <strain evidence="7 9">VKM Ac-2033D</strain>
    </source>
</reference>
<evidence type="ECO:0000313" key="10">
    <source>
        <dbReference type="Proteomes" id="UP000449906"/>
    </source>
</evidence>
<dbReference type="PROSITE" id="PS01081">
    <property type="entry name" value="HTH_TETR_1"/>
    <property type="match status" value="1"/>
</dbReference>
<dbReference type="Proteomes" id="UP000030300">
    <property type="component" value="Chromosome"/>
</dbReference>
<protein>
    <submittedName>
        <fullName evidence="8">TetR/AcrR family transcriptional regulator</fullName>
    </submittedName>
    <submittedName>
        <fullName evidence="7">Transcriptional regulator, TetR family</fullName>
    </submittedName>
</protein>
<dbReference type="AlphaFoldDB" id="A0A0A1DPN3"/>
<dbReference type="Proteomes" id="UP000449906">
    <property type="component" value="Unassembled WGS sequence"/>
</dbReference>
<keyword evidence="4" id="KW-0804">Transcription</keyword>
<dbReference type="PROSITE" id="PS50977">
    <property type="entry name" value="HTH_TETR_2"/>
    <property type="match status" value="1"/>
</dbReference>
<dbReference type="PANTHER" id="PTHR30055">
    <property type="entry name" value="HTH-TYPE TRANSCRIPTIONAL REGULATOR RUTR"/>
    <property type="match status" value="1"/>
</dbReference>
<dbReference type="STRING" id="2045.KR76_20470"/>
<name>A0A0A1DPN3_NOCSI</name>
<evidence type="ECO:0000259" key="6">
    <source>
        <dbReference type="PROSITE" id="PS50977"/>
    </source>
</evidence>
<dbReference type="InterPro" id="IPR036271">
    <property type="entry name" value="Tet_transcr_reg_TetR-rel_C_sf"/>
</dbReference>
<keyword evidence="3 5" id="KW-0238">DNA-binding</keyword>
<dbReference type="eggNOG" id="COG1309">
    <property type="taxonomic scope" value="Bacteria"/>
</dbReference>
<dbReference type="GO" id="GO:0003700">
    <property type="term" value="F:DNA-binding transcription factor activity"/>
    <property type="evidence" value="ECO:0007669"/>
    <property type="project" value="TreeGrafter"/>
</dbReference>
<keyword evidence="9" id="KW-1185">Reference proteome</keyword>
<dbReference type="OrthoDB" id="4709704at2"/>
<reference evidence="8 10" key="2">
    <citation type="submission" date="2019-09" db="EMBL/GenBank/DDBJ databases">
        <title>Pimelobacter sp. isolated from Paulinella.</title>
        <authorList>
            <person name="Jeong S.E."/>
        </authorList>
    </citation>
    <scope>NUCLEOTIDE SEQUENCE [LARGE SCALE GENOMIC DNA]</scope>
    <source>
        <strain evidence="8 10">Pch-N</strain>
    </source>
</reference>
<sequence>MPKIAAETLPAHRDLVRRRIFDAFGALMDERSFDAITMAQIAARAGIGRTAIYHHFRDKEAVVVAFATEETVHYLADLRRDLDLVPDPVAKIRVYLRHQLQAGQQFHTGMGGILYHLLSEEAMEQIHDHVAAVEEVLEEILDDGIAQGAFQVSDRKAAMSLLHAALATRQLPLAAVEEFVLRGLGHRD</sequence>
<dbReference type="PRINTS" id="PR00455">
    <property type="entry name" value="HTHTETR"/>
</dbReference>
<dbReference type="InterPro" id="IPR023772">
    <property type="entry name" value="DNA-bd_HTH_TetR-type_CS"/>
</dbReference>
<dbReference type="Gene3D" id="1.10.357.10">
    <property type="entry name" value="Tetracycline Repressor, domain 2"/>
    <property type="match status" value="1"/>
</dbReference>
<proteinExistence type="predicted"/>
<dbReference type="GO" id="GO:0000976">
    <property type="term" value="F:transcription cis-regulatory region binding"/>
    <property type="evidence" value="ECO:0007669"/>
    <property type="project" value="TreeGrafter"/>
</dbReference>
<dbReference type="InterPro" id="IPR009057">
    <property type="entry name" value="Homeodomain-like_sf"/>
</dbReference>
<organism evidence="7 9">
    <name type="scientific">Nocardioides simplex</name>
    <name type="common">Arthrobacter simplex</name>
    <dbReference type="NCBI Taxonomy" id="2045"/>
    <lineage>
        <taxon>Bacteria</taxon>
        <taxon>Bacillati</taxon>
        <taxon>Actinomycetota</taxon>
        <taxon>Actinomycetes</taxon>
        <taxon>Propionibacteriales</taxon>
        <taxon>Nocardioidaceae</taxon>
        <taxon>Pimelobacter</taxon>
    </lineage>
</organism>
<evidence type="ECO:0000256" key="5">
    <source>
        <dbReference type="PROSITE-ProRule" id="PRU00335"/>
    </source>
</evidence>
<dbReference type="Pfam" id="PF00440">
    <property type="entry name" value="TetR_N"/>
    <property type="match status" value="1"/>
</dbReference>
<evidence type="ECO:0000256" key="3">
    <source>
        <dbReference type="ARBA" id="ARBA00023125"/>
    </source>
</evidence>
<dbReference type="EMBL" id="CP009896">
    <property type="protein sequence ID" value="AIY18537.1"/>
    <property type="molecule type" value="Genomic_DNA"/>
</dbReference>
<evidence type="ECO:0000256" key="2">
    <source>
        <dbReference type="ARBA" id="ARBA00023015"/>
    </source>
</evidence>
<dbReference type="HOGENOM" id="CLU_083240_0_0_11"/>